<dbReference type="SUPFAM" id="SSF50447">
    <property type="entry name" value="Translation proteins"/>
    <property type="match status" value="1"/>
</dbReference>
<organism evidence="11">
    <name type="scientific">Thermodesulforhabdus norvegica</name>
    <dbReference type="NCBI Taxonomy" id="39841"/>
    <lineage>
        <taxon>Bacteria</taxon>
        <taxon>Pseudomonadati</taxon>
        <taxon>Thermodesulfobacteriota</taxon>
        <taxon>Syntrophobacteria</taxon>
        <taxon>Syntrophobacterales</taxon>
        <taxon>Thermodesulforhabdaceae</taxon>
        <taxon>Thermodesulforhabdus</taxon>
    </lineage>
</organism>
<evidence type="ECO:0000256" key="5">
    <source>
        <dbReference type="ARBA" id="ARBA00022917"/>
    </source>
</evidence>
<name>A0A7C0WRH6_9BACT</name>
<dbReference type="AlphaFoldDB" id="A0A7C0WRH6"/>
<dbReference type="Pfam" id="PF22042">
    <property type="entry name" value="EF-G_D2"/>
    <property type="match status" value="1"/>
</dbReference>
<dbReference type="FunFam" id="3.30.70.870:FF:000016">
    <property type="entry name" value="Translation elongation factor G"/>
    <property type="match status" value="1"/>
</dbReference>
<evidence type="ECO:0000313" key="11">
    <source>
        <dbReference type="EMBL" id="HDL89594.1"/>
    </source>
</evidence>
<dbReference type="SUPFAM" id="SSF52540">
    <property type="entry name" value="P-loop containing nucleoside triphosphate hydrolases"/>
    <property type="match status" value="1"/>
</dbReference>
<comment type="caution">
    <text evidence="11">The sequence shown here is derived from an EMBL/GenBank/DDBJ whole genome shotgun (WGS) entry which is preliminary data.</text>
</comment>
<feature type="region of interest" description="Disordered" evidence="9">
    <location>
        <begin position="287"/>
        <end position="306"/>
    </location>
</feature>
<feature type="domain" description="Tr-type G" evidence="10">
    <location>
        <begin position="10"/>
        <end position="284"/>
    </location>
</feature>
<dbReference type="InterPro" id="IPR000795">
    <property type="entry name" value="T_Tr_GTP-bd_dom"/>
</dbReference>
<dbReference type="Pfam" id="PF00679">
    <property type="entry name" value="EFG_C"/>
    <property type="match status" value="1"/>
</dbReference>
<evidence type="ECO:0000256" key="4">
    <source>
        <dbReference type="ARBA" id="ARBA00022768"/>
    </source>
</evidence>
<dbReference type="Gene3D" id="3.30.70.240">
    <property type="match status" value="1"/>
</dbReference>
<keyword evidence="4 11" id="KW-0251">Elongation factor</keyword>
<dbReference type="CDD" id="cd04088">
    <property type="entry name" value="EFG_mtEFG_II"/>
    <property type="match status" value="1"/>
</dbReference>
<dbReference type="SUPFAM" id="SSF54211">
    <property type="entry name" value="Ribosomal protein S5 domain 2-like"/>
    <property type="match status" value="1"/>
</dbReference>
<reference evidence="11" key="1">
    <citation type="journal article" date="2020" name="mSystems">
        <title>Genome- and Community-Level Interaction Insights into Carbon Utilization and Element Cycling Functions of Hydrothermarchaeota in Hydrothermal Sediment.</title>
        <authorList>
            <person name="Zhou Z."/>
            <person name="Liu Y."/>
            <person name="Xu W."/>
            <person name="Pan J."/>
            <person name="Luo Z.H."/>
            <person name="Li M."/>
        </authorList>
    </citation>
    <scope>NUCLEOTIDE SEQUENCE [LARGE SCALE GENOMIC DNA]</scope>
    <source>
        <strain evidence="11">HyVt-19</strain>
    </source>
</reference>
<dbReference type="SMART" id="SM00838">
    <property type="entry name" value="EFG_C"/>
    <property type="match status" value="1"/>
</dbReference>
<dbReference type="Proteomes" id="UP000886355">
    <property type="component" value="Unassembled WGS sequence"/>
</dbReference>
<keyword evidence="3" id="KW-0547">Nucleotide-binding</keyword>
<dbReference type="InterPro" id="IPR009022">
    <property type="entry name" value="EFG_III"/>
</dbReference>
<dbReference type="NCBIfam" id="TIGR00231">
    <property type="entry name" value="small_GTP"/>
    <property type="match status" value="1"/>
</dbReference>
<dbReference type="FunFam" id="3.30.70.240:FF:000001">
    <property type="entry name" value="Elongation factor G"/>
    <property type="match status" value="1"/>
</dbReference>
<evidence type="ECO:0000259" key="10">
    <source>
        <dbReference type="PROSITE" id="PS51722"/>
    </source>
</evidence>
<evidence type="ECO:0000256" key="9">
    <source>
        <dbReference type="SAM" id="MobiDB-lite"/>
    </source>
</evidence>
<dbReference type="InterPro" id="IPR004540">
    <property type="entry name" value="Transl_elong_EFG/EF2"/>
</dbReference>
<dbReference type="NCBIfam" id="NF009381">
    <property type="entry name" value="PRK12740.1-5"/>
    <property type="match status" value="1"/>
</dbReference>
<dbReference type="GO" id="GO:0003924">
    <property type="term" value="F:GTPase activity"/>
    <property type="evidence" value="ECO:0007669"/>
    <property type="project" value="InterPro"/>
</dbReference>
<feature type="compositionally biased region" description="Basic and acidic residues" evidence="9">
    <location>
        <begin position="287"/>
        <end position="304"/>
    </location>
</feature>
<dbReference type="PROSITE" id="PS51722">
    <property type="entry name" value="G_TR_2"/>
    <property type="match status" value="1"/>
</dbReference>
<dbReference type="Gene3D" id="3.40.50.300">
    <property type="entry name" value="P-loop containing nucleotide triphosphate hydrolases"/>
    <property type="match status" value="1"/>
</dbReference>
<dbReference type="EMBL" id="DQZW01000079">
    <property type="protein sequence ID" value="HDL89594.1"/>
    <property type="molecule type" value="Genomic_DNA"/>
</dbReference>
<dbReference type="Pfam" id="PF00009">
    <property type="entry name" value="GTP_EFTU"/>
    <property type="match status" value="1"/>
</dbReference>
<dbReference type="NCBIfam" id="TIGR00484">
    <property type="entry name" value="EF-G"/>
    <property type="match status" value="1"/>
</dbReference>
<dbReference type="InterPro" id="IPR014721">
    <property type="entry name" value="Ribsml_uS5_D2-typ_fold_subgr"/>
</dbReference>
<evidence type="ECO:0000256" key="6">
    <source>
        <dbReference type="ARBA" id="ARBA00023134"/>
    </source>
</evidence>
<dbReference type="InterPro" id="IPR041095">
    <property type="entry name" value="EFG_II"/>
</dbReference>
<evidence type="ECO:0000256" key="3">
    <source>
        <dbReference type="ARBA" id="ARBA00022741"/>
    </source>
</evidence>
<accession>A0A7C0WRH6</accession>
<dbReference type="InterPro" id="IPR020568">
    <property type="entry name" value="Ribosomal_Su5_D2-typ_SF"/>
</dbReference>
<proteinExistence type="inferred from homology"/>
<dbReference type="Pfam" id="PF03764">
    <property type="entry name" value="EFG_IV"/>
    <property type="match status" value="1"/>
</dbReference>
<comment type="similarity">
    <text evidence="1">Belongs to the TRAFAC class translation factor GTPase superfamily. Classic translation factor GTPase family. EF-G/EF-2 subfamily.</text>
</comment>
<dbReference type="GO" id="GO:0005525">
    <property type="term" value="F:GTP binding"/>
    <property type="evidence" value="ECO:0007669"/>
    <property type="project" value="UniProtKB-UniRule"/>
</dbReference>
<keyword evidence="5" id="KW-0648">Protein biosynthesis</keyword>
<dbReference type="InterPro" id="IPR035649">
    <property type="entry name" value="EFG_V"/>
</dbReference>
<dbReference type="CDD" id="cd04170">
    <property type="entry name" value="EF-G_bact"/>
    <property type="match status" value="1"/>
</dbReference>
<dbReference type="PANTHER" id="PTHR43261">
    <property type="entry name" value="TRANSLATION ELONGATION FACTOR G-RELATED"/>
    <property type="match status" value="1"/>
</dbReference>
<evidence type="ECO:0000256" key="1">
    <source>
        <dbReference type="ARBA" id="ARBA00005870"/>
    </source>
</evidence>
<dbReference type="InterPro" id="IPR047872">
    <property type="entry name" value="EFG_IV"/>
</dbReference>
<evidence type="ECO:0000256" key="2">
    <source>
        <dbReference type="ARBA" id="ARBA00017872"/>
    </source>
</evidence>
<dbReference type="CDD" id="cd01434">
    <property type="entry name" value="EFG_mtEFG1_IV"/>
    <property type="match status" value="1"/>
</dbReference>
<dbReference type="NCBIfam" id="NF009891">
    <property type="entry name" value="PRK13351.1-1"/>
    <property type="match status" value="1"/>
</dbReference>
<protein>
    <recommendedName>
        <fullName evidence="2 8">Elongation factor G</fullName>
    </recommendedName>
</protein>
<dbReference type="InterPro" id="IPR005225">
    <property type="entry name" value="Small_GTP-bd"/>
</dbReference>
<dbReference type="PANTHER" id="PTHR43261:SF7">
    <property type="entry name" value="ELONGATION FACTOR G-LIKE PROTEIN"/>
    <property type="match status" value="1"/>
</dbReference>
<dbReference type="NCBIfam" id="NF009379">
    <property type="entry name" value="PRK12740.1-3"/>
    <property type="match status" value="1"/>
</dbReference>
<dbReference type="PRINTS" id="PR00315">
    <property type="entry name" value="ELONGATNFCT"/>
</dbReference>
<dbReference type="GO" id="GO:0032790">
    <property type="term" value="P:ribosome disassembly"/>
    <property type="evidence" value="ECO:0007669"/>
    <property type="project" value="TreeGrafter"/>
</dbReference>
<keyword evidence="6" id="KW-0342">GTP-binding</keyword>
<dbReference type="CDD" id="cd16262">
    <property type="entry name" value="EFG_III"/>
    <property type="match status" value="1"/>
</dbReference>
<evidence type="ECO:0000256" key="7">
    <source>
        <dbReference type="ARBA" id="ARBA00024731"/>
    </source>
</evidence>
<dbReference type="Pfam" id="PF14492">
    <property type="entry name" value="EFG_III"/>
    <property type="match status" value="1"/>
</dbReference>
<dbReference type="Gene3D" id="3.30.70.870">
    <property type="entry name" value="Elongation Factor G (Translational Gtpase), domain 3"/>
    <property type="match status" value="1"/>
</dbReference>
<dbReference type="Gene3D" id="2.40.30.10">
    <property type="entry name" value="Translation factors"/>
    <property type="match status" value="1"/>
</dbReference>
<dbReference type="InterPro" id="IPR005517">
    <property type="entry name" value="Transl_elong_EFG/EF2_IV"/>
</dbReference>
<dbReference type="InterPro" id="IPR035647">
    <property type="entry name" value="EFG_III/V"/>
</dbReference>
<dbReference type="FunFam" id="3.30.230.10:FF:000003">
    <property type="entry name" value="Elongation factor G"/>
    <property type="match status" value="1"/>
</dbReference>
<comment type="function">
    <text evidence="7">Catalyzes the GTP-dependent ribosomal translocation step during translation elongation. During this step, the ribosome changes from the pre-translocational (PRE) to the post-translocational (POST) state as the newly formed A-site-bound peptidyl-tRNA and P-site-bound deacylated tRNA move to the P and E sites, respectively. Catalyzes the coordinated movement of the two tRNA molecules, the mRNA and conformational changes in the ribosome.</text>
</comment>
<dbReference type="GO" id="GO:0003746">
    <property type="term" value="F:translation elongation factor activity"/>
    <property type="evidence" value="ECO:0007669"/>
    <property type="project" value="UniProtKB-UniRule"/>
</dbReference>
<dbReference type="Gene3D" id="3.30.230.10">
    <property type="match status" value="1"/>
</dbReference>
<dbReference type="InterPro" id="IPR053905">
    <property type="entry name" value="EF-G-like_DII"/>
</dbReference>
<dbReference type="InterPro" id="IPR000640">
    <property type="entry name" value="EFG_V-like"/>
</dbReference>
<dbReference type="SMART" id="SM00889">
    <property type="entry name" value="EFG_IV"/>
    <property type="match status" value="1"/>
</dbReference>
<sequence>MGSAMKDDLSKVRTFALVAHTGAGKTSLGEAMLFTAGATTRLNKVDQGNSVLDFEPEEVKRKITISSAFYTFEWNKYTFNLIDTPGDFNFIAETQTALHGADGVIVLVDAVDGVKVQTEKVWEISDALEHPRFIFVSKVDRERADFQKTVEDIQSNFGDICVPFLIPIGSGEDFKGVVDVLHGYGYAYPQEETGKFDKIDVPDDLADLVEQYKEQIVERVAEADDALLEKYLEGEELSPEEIEDGIRKAVASHKLVPIACGSGVANKGIAQFLDMIVRYFPSPVDRGPRKGIDAEGNEVERQPSPDEPLSALVVKTLSDPYAGRLTIMRVFSGTIAPDSTVYNASKKTKERFGNLLVLQGKVQKQVKSAGPGSIVAVAKLKETATGDTLCDEKNPITYRMLPLPPVVYSLAVEPKSRGDEEKIFSSLARLMEEDMALKLERNDETKEMILSGMGEIHIEATVEKLQRKFGVEVNLRLPKVPYKETIKGKARVQGKYKKQTGGRGQYGDCWIEMEPLPRGEGFQFVDKIVGGVIPKQFIPAVEKGIVEAAQEGVLAGYPVVDFKVDLVDGSYHSVDSSELAFKIAGSMAFKKAAAEAKPTLLEPIMYMEITVPDDCMGDVIGDLNGRRGKVLGMESKGKKQIIKAYVPLAEVLRYAPDLRSMTAGRGMFTMRFDHYEEVPAQLQEKIIEQAKAEKEAK</sequence>
<dbReference type="InterPro" id="IPR027417">
    <property type="entry name" value="P-loop_NTPase"/>
</dbReference>
<evidence type="ECO:0000256" key="8">
    <source>
        <dbReference type="NCBIfam" id="TIGR00484"/>
    </source>
</evidence>
<gene>
    <name evidence="11" type="primary">fusA</name>
    <name evidence="11" type="ORF">ENG14_01675</name>
</gene>
<dbReference type="CDD" id="cd03713">
    <property type="entry name" value="EFG_mtEFG_C"/>
    <property type="match status" value="1"/>
</dbReference>
<dbReference type="SUPFAM" id="SSF54980">
    <property type="entry name" value="EF-G C-terminal domain-like"/>
    <property type="match status" value="2"/>
</dbReference>
<dbReference type="InterPro" id="IPR009000">
    <property type="entry name" value="Transl_B-barrel_sf"/>
</dbReference>